<feature type="non-terminal residue" evidence="1">
    <location>
        <position position="117"/>
    </location>
</feature>
<dbReference type="AlphaFoldDB" id="A0A392RXY0"/>
<keyword evidence="2" id="KW-1185">Reference proteome</keyword>
<accession>A0A392RXY0</accession>
<reference evidence="1 2" key="1">
    <citation type="journal article" date="2018" name="Front. Plant Sci.">
        <title>Red Clover (Trifolium pratense) and Zigzag Clover (T. medium) - A Picture of Genomic Similarities and Differences.</title>
        <authorList>
            <person name="Dluhosova J."/>
            <person name="Istvanek J."/>
            <person name="Nedelnik J."/>
            <person name="Repkova J."/>
        </authorList>
    </citation>
    <scope>NUCLEOTIDE SEQUENCE [LARGE SCALE GENOMIC DNA]</scope>
    <source>
        <strain evidence="2">cv. 10/8</strain>
        <tissue evidence="1">Leaf</tissue>
    </source>
</reference>
<organism evidence="1 2">
    <name type="scientific">Trifolium medium</name>
    <dbReference type="NCBI Taxonomy" id="97028"/>
    <lineage>
        <taxon>Eukaryota</taxon>
        <taxon>Viridiplantae</taxon>
        <taxon>Streptophyta</taxon>
        <taxon>Embryophyta</taxon>
        <taxon>Tracheophyta</taxon>
        <taxon>Spermatophyta</taxon>
        <taxon>Magnoliopsida</taxon>
        <taxon>eudicotyledons</taxon>
        <taxon>Gunneridae</taxon>
        <taxon>Pentapetalae</taxon>
        <taxon>rosids</taxon>
        <taxon>fabids</taxon>
        <taxon>Fabales</taxon>
        <taxon>Fabaceae</taxon>
        <taxon>Papilionoideae</taxon>
        <taxon>50 kb inversion clade</taxon>
        <taxon>NPAAA clade</taxon>
        <taxon>Hologalegina</taxon>
        <taxon>IRL clade</taxon>
        <taxon>Trifolieae</taxon>
        <taxon>Trifolium</taxon>
    </lineage>
</organism>
<feature type="non-terminal residue" evidence="1">
    <location>
        <position position="1"/>
    </location>
</feature>
<evidence type="ECO:0000313" key="1">
    <source>
        <dbReference type="EMBL" id="MCI41468.1"/>
    </source>
</evidence>
<proteinExistence type="predicted"/>
<name>A0A392RXY0_9FABA</name>
<dbReference type="EMBL" id="LXQA010292690">
    <property type="protein sequence ID" value="MCI41468.1"/>
    <property type="molecule type" value="Genomic_DNA"/>
</dbReference>
<evidence type="ECO:0000313" key="2">
    <source>
        <dbReference type="Proteomes" id="UP000265520"/>
    </source>
</evidence>
<comment type="caution">
    <text evidence="1">The sequence shown here is derived from an EMBL/GenBank/DDBJ whole genome shotgun (WGS) entry which is preliminary data.</text>
</comment>
<protein>
    <submittedName>
        <fullName evidence="1">Uncharacterized protein</fullName>
    </submittedName>
</protein>
<dbReference type="Proteomes" id="UP000265520">
    <property type="component" value="Unassembled WGS sequence"/>
</dbReference>
<sequence length="117" mass="13229">KYSCAGSSNARFPSGPLVEALPFTDRDGGASVRTCIYPPMPLGGARMELDNLRKLIKETTLWEEDVVGRLGASEHQVRILSNRLKDYYNSDLGLLWKDNTKLRSRVDFLESELHAFR</sequence>